<feature type="domain" description="DUF362" evidence="1">
    <location>
        <begin position="44"/>
        <end position="239"/>
    </location>
</feature>
<dbReference type="Proteomes" id="UP000179099">
    <property type="component" value="Unassembled WGS sequence"/>
</dbReference>
<reference evidence="2 3" key="1">
    <citation type="journal article" date="2016" name="Nat. Commun.">
        <title>Thousands of microbial genomes shed light on interconnected biogeochemical processes in an aquifer system.</title>
        <authorList>
            <person name="Anantharaman K."/>
            <person name="Brown C.T."/>
            <person name="Hug L.A."/>
            <person name="Sharon I."/>
            <person name="Castelle C.J."/>
            <person name="Probst A.J."/>
            <person name="Thomas B.C."/>
            <person name="Singh A."/>
            <person name="Wilkins M.J."/>
            <person name="Karaoz U."/>
            <person name="Brodie E.L."/>
            <person name="Williams K.H."/>
            <person name="Hubbard S.S."/>
            <person name="Banfield J.F."/>
        </authorList>
    </citation>
    <scope>NUCLEOTIDE SEQUENCE [LARGE SCALE GENOMIC DNA]</scope>
</reference>
<evidence type="ECO:0000259" key="1">
    <source>
        <dbReference type="Pfam" id="PF04015"/>
    </source>
</evidence>
<sequence>MKKSGLKKTMVSKIKFEGNLKEAVEKAVGQIGGFSSFIKSGDKVLLKPNFNTADPYPASSDPEFLKTVARLVYQAGASEVFIGDSCTMALNTCRVMEKLGIFDFQKEIQPAPKILVFEKGKWLKKKIGQSQYLKSASLPEILDKVDKLILLPCLKTHFLAQFTGALKISVGFMKPLERIGLHASHLSEKIAELNLLIKPDLIIMDARKCFINKGPSQGELAEPNLILSSGSRMDIDMEGIKIIQGFEGNSLAGILPEDILQIKRAGELGIK</sequence>
<accession>A0A1G2F7Q3</accession>
<dbReference type="AlphaFoldDB" id="A0A1G2F7Q3"/>
<gene>
    <name evidence="2" type="ORF">A2Y98_01810</name>
</gene>
<evidence type="ECO:0000313" key="2">
    <source>
        <dbReference type="EMBL" id="OGZ33648.1"/>
    </source>
</evidence>
<dbReference type="EMBL" id="MHMW01000028">
    <property type="protein sequence ID" value="OGZ33648.1"/>
    <property type="molecule type" value="Genomic_DNA"/>
</dbReference>
<evidence type="ECO:0000313" key="3">
    <source>
        <dbReference type="Proteomes" id="UP000179099"/>
    </source>
</evidence>
<dbReference type="InterPro" id="IPR007160">
    <property type="entry name" value="DUF362"/>
</dbReference>
<name>A0A1G2F7Q3_9BACT</name>
<protein>
    <recommendedName>
        <fullName evidence="1">DUF362 domain-containing protein</fullName>
    </recommendedName>
</protein>
<comment type="caution">
    <text evidence="2">The sequence shown here is derived from an EMBL/GenBank/DDBJ whole genome shotgun (WGS) entry which is preliminary data.</text>
</comment>
<organism evidence="2 3">
    <name type="scientific">Candidatus Portnoybacteria bacterium RBG_19FT_COMBO_36_7</name>
    <dbReference type="NCBI Taxonomy" id="1801992"/>
    <lineage>
        <taxon>Bacteria</taxon>
        <taxon>Candidatus Portnoyibacteriota</taxon>
    </lineage>
</organism>
<dbReference type="STRING" id="1801992.A2Y98_01810"/>
<proteinExistence type="predicted"/>
<dbReference type="Pfam" id="PF04015">
    <property type="entry name" value="DUF362"/>
    <property type="match status" value="1"/>
</dbReference>